<evidence type="ECO:0000256" key="1">
    <source>
        <dbReference type="ARBA" id="ARBA00023125"/>
    </source>
</evidence>
<organism evidence="3 5">
    <name type="scientific">Alcaligenes faecalis</name>
    <dbReference type="NCBI Taxonomy" id="511"/>
    <lineage>
        <taxon>Bacteria</taxon>
        <taxon>Pseudomonadati</taxon>
        <taxon>Pseudomonadota</taxon>
        <taxon>Betaproteobacteria</taxon>
        <taxon>Burkholderiales</taxon>
        <taxon>Alcaligenaceae</taxon>
        <taxon>Alcaligenes</taxon>
    </lineage>
</organism>
<feature type="domain" description="OmpR/PhoB-type" evidence="2">
    <location>
        <begin position="163"/>
        <end position="245"/>
    </location>
</feature>
<dbReference type="InterPro" id="IPR036388">
    <property type="entry name" value="WH-like_DNA-bd_sf"/>
</dbReference>
<dbReference type="SMART" id="SM00862">
    <property type="entry name" value="Trans_reg_C"/>
    <property type="match status" value="1"/>
</dbReference>
<dbReference type="Gene3D" id="1.10.10.10">
    <property type="entry name" value="Winged helix-like DNA-binding domain superfamily/Winged helix DNA-binding domain"/>
    <property type="match status" value="1"/>
</dbReference>
<evidence type="ECO:0000313" key="6">
    <source>
        <dbReference type="Proteomes" id="UP001211866"/>
    </source>
</evidence>
<dbReference type="STRING" id="511.UZ73_13625"/>
<name>A0A2U2BIA8_ALCFA</name>
<reference evidence="4 6" key="3">
    <citation type="submission" date="2022-05" db="EMBL/GenBank/DDBJ databases">
        <title>Complete sequence of strain NY11312.</title>
        <authorList>
            <person name="Zhou D."/>
        </authorList>
    </citation>
    <scope>NUCLEOTIDE SEQUENCE [LARGE SCALE GENOMIC DNA]</scope>
    <source>
        <strain evidence="4 6">NY11312</strain>
    </source>
</reference>
<dbReference type="GO" id="GO:0003677">
    <property type="term" value="F:DNA binding"/>
    <property type="evidence" value="ECO:0007669"/>
    <property type="project" value="UniProtKB-KW"/>
</dbReference>
<keyword evidence="6" id="KW-1185">Reference proteome</keyword>
<protein>
    <submittedName>
        <fullName evidence="3">DNA-binding response regulator</fullName>
    </submittedName>
    <submittedName>
        <fullName evidence="4">Response regulator transcription factor</fullName>
    </submittedName>
</protein>
<dbReference type="InterPro" id="IPR001867">
    <property type="entry name" value="OmpR/PhoB-type_DNA-bd"/>
</dbReference>
<dbReference type="Proteomes" id="UP000245216">
    <property type="component" value="Unassembled WGS sequence"/>
</dbReference>
<dbReference type="RefSeq" id="WP_086068623.1">
    <property type="nucleotide sequence ID" value="NZ_CAXOKM010000012.1"/>
</dbReference>
<dbReference type="SUPFAM" id="SSF46894">
    <property type="entry name" value="C-terminal effector domain of the bipartite response regulators"/>
    <property type="match status" value="1"/>
</dbReference>
<reference evidence="3 5" key="2">
    <citation type="submission" date="2018-05" db="EMBL/GenBank/DDBJ databases">
        <authorList>
            <person name="Lanie J.A."/>
            <person name="Ng W.-L."/>
            <person name="Kazmierczak K.M."/>
            <person name="Andrzejewski T.M."/>
            <person name="Davidsen T.M."/>
            <person name="Wayne K.J."/>
            <person name="Tettelin H."/>
            <person name="Glass J.I."/>
            <person name="Rusch D."/>
            <person name="Podicherti R."/>
            <person name="Tsui H.-C.T."/>
            <person name="Winkler M.E."/>
        </authorList>
    </citation>
    <scope>NUCLEOTIDE SEQUENCE [LARGE SCALE GENOMIC DNA]</scope>
    <source>
        <strain evidence="3 5">YBY</strain>
    </source>
</reference>
<evidence type="ECO:0000313" key="4">
    <source>
        <dbReference type="EMBL" id="WBM37671.1"/>
    </source>
</evidence>
<dbReference type="EMBL" id="QEXO01000003">
    <property type="protein sequence ID" value="PWE13753.1"/>
    <property type="molecule type" value="Genomic_DNA"/>
</dbReference>
<proteinExistence type="predicted"/>
<evidence type="ECO:0000313" key="5">
    <source>
        <dbReference type="Proteomes" id="UP000245216"/>
    </source>
</evidence>
<reference evidence="3 5" key="1">
    <citation type="submission" date="2018-05" db="EMBL/GenBank/DDBJ databases">
        <title>Genome Sequence of an Efficient Indole-Degrading Bacterium, Alcaligenes sp.YBY.</title>
        <authorList>
            <person name="Yang B."/>
        </authorList>
    </citation>
    <scope>NUCLEOTIDE SEQUENCE [LARGE SCALE GENOMIC DNA]</scope>
    <source>
        <strain evidence="3 5">YBY</strain>
    </source>
</reference>
<dbReference type="SUPFAM" id="SSF52172">
    <property type="entry name" value="CheY-like"/>
    <property type="match status" value="1"/>
</dbReference>
<evidence type="ECO:0000313" key="3">
    <source>
        <dbReference type="EMBL" id="PWE13753.1"/>
    </source>
</evidence>
<keyword evidence="1 3" id="KW-0238">DNA-binding</keyword>
<dbReference type="GO" id="GO:0006355">
    <property type="term" value="P:regulation of DNA-templated transcription"/>
    <property type="evidence" value="ECO:0007669"/>
    <property type="project" value="InterPro"/>
</dbReference>
<gene>
    <name evidence="3" type="ORF">DF183_11285</name>
    <name evidence="4" type="ORF">M2J83_18015</name>
</gene>
<dbReference type="EMBL" id="CP096916">
    <property type="protein sequence ID" value="WBM37671.1"/>
    <property type="molecule type" value="Genomic_DNA"/>
</dbReference>
<dbReference type="InterPro" id="IPR016032">
    <property type="entry name" value="Sig_transdc_resp-reg_C-effctor"/>
</dbReference>
<evidence type="ECO:0000259" key="2">
    <source>
        <dbReference type="SMART" id="SM00862"/>
    </source>
</evidence>
<dbReference type="Proteomes" id="UP001211866">
    <property type="component" value="Chromosome"/>
</dbReference>
<sequence length="258" mass="28361">MSVANEIAGGPVVLYLATAIPDRNLLEQKIQALAERGYRLIFCPDATALLQLAQTRGRYAGSICIAWLGGALAEICSAAVRLRMLCPQIGILMQSDATDSAMLQALHSGGDQFCPKDASLELLAASLHSLQRRMMQMPLIPEPSLPQEWVLDQEGWALISPVGISFSLTSTERAFIVRLLREEGRRASHYELMQAVASKTDVISNPPGALHINRLGVLVSRMRRKFNQGGTALPIRSIHNWGYMFAANCQLLTEPMRH</sequence>
<dbReference type="AlphaFoldDB" id="A0A2U2BIA8"/>
<dbReference type="GO" id="GO:0000160">
    <property type="term" value="P:phosphorelay signal transduction system"/>
    <property type="evidence" value="ECO:0007669"/>
    <property type="project" value="InterPro"/>
</dbReference>
<accession>A0A2U2BIA8</accession>
<dbReference type="InterPro" id="IPR011006">
    <property type="entry name" value="CheY-like_superfamily"/>
</dbReference>